<dbReference type="PATRIC" id="fig|400092.3.peg.2588"/>
<dbReference type="GO" id="GO:0004519">
    <property type="term" value="F:endonuclease activity"/>
    <property type="evidence" value="ECO:0007669"/>
    <property type="project" value="UniProtKB-KW"/>
</dbReference>
<keyword evidence="2" id="KW-0255">Endonuclease</keyword>
<proteinExistence type="predicted"/>
<feature type="chain" id="PRO_5002416425" evidence="1">
    <location>
        <begin position="21"/>
        <end position="445"/>
    </location>
</feature>
<dbReference type="AlphaFoldDB" id="A0A0E3ZEI4"/>
<dbReference type="PANTHER" id="PTHR10151">
    <property type="entry name" value="ECTONUCLEOTIDE PYROPHOSPHATASE/PHOSPHODIESTERASE"/>
    <property type="match status" value="1"/>
</dbReference>
<dbReference type="Gene3D" id="3.40.720.10">
    <property type="entry name" value="Alkaline Phosphatase, subunit A"/>
    <property type="match status" value="1"/>
</dbReference>
<name>A0A0E3ZEI4_9BACT</name>
<keyword evidence="2" id="KW-0540">Nuclease</keyword>
<protein>
    <submittedName>
        <fullName evidence="2">AP endonuclease</fullName>
    </submittedName>
</protein>
<dbReference type="STRING" id="400092.PKOR_11875"/>
<dbReference type="EMBL" id="CP009621">
    <property type="protein sequence ID" value="AKD03695.1"/>
    <property type="molecule type" value="Genomic_DNA"/>
</dbReference>
<dbReference type="SUPFAM" id="SSF53649">
    <property type="entry name" value="Alkaline phosphatase-like"/>
    <property type="match status" value="1"/>
</dbReference>
<keyword evidence="2" id="KW-0378">Hydrolase</keyword>
<dbReference type="HOGENOM" id="CLU_017594_0_0_10"/>
<dbReference type="PANTHER" id="PTHR10151:SF120">
    <property type="entry name" value="BIS(5'-ADENOSYL)-TRIPHOSPHATASE"/>
    <property type="match status" value="1"/>
</dbReference>
<evidence type="ECO:0000313" key="3">
    <source>
        <dbReference type="Proteomes" id="UP000033109"/>
    </source>
</evidence>
<dbReference type="RefSeq" id="WP_046310971.1">
    <property type="nucleotide sequence ID" value="NZ_CBCSCY010000002.1"/>
</dbReference>
<dbReference type="OrthoDB" id="9779418at2"/>
<dbReference type="InterPro" id="IPR017850">
    <property type="entry name" value="Alkaline_phosphatase_core_sf"/>
</dbReference>
<feature type="signal peptide" evidence="1">
    <location>
        <begin position="1"/>
        <end position="20"/>
    </location>
</feature>
<organism evidence="2 3">
    <name type="scientific">Pontibacter korlensis</name>
    <dbReference type="NCBI Taxonomy" id="400092"/>
    <lineage>
        <taxon>Bacteria</taxon>
        <taxon>Pseudomonadati</taxon>
        <taxon>Bacteroidota</taxon>
        <taxon>Cytophagia</taxon>
        <taxon>Cytophagales</taxon>
        <taxon>Hymenobacteraceae</taxon>
        <taxon>Pontibacter</taxon>
    </lineage>
</organism>
<keyword evidence="3" id="KW-1185">Reference proteome</keyword>
<reference evidence="2 3" key="1">
    <citation type="journal article" date="2015" name="Sci. Rep.">
        <title>Unraveling adaptation of Pontibacter korlensis to radiation and infertility in desert through complete genome and comparative transcriptomic analysis.</title>
        <authorList>
            <person name="Dai J."/>
            <person name="Dai W."/>
            <person name="Qiu C."/>
            <person name="Yang Z."/>
            <person name="Zhang Y."/>
            <person name="Zhou M."/>
            <person name="Zhang L."/>
            <person name="Fang C."/>
            <person name="Gao Q."/>
            <person name="Yang Q."/>
            <person name="Li X."/>
            <person name="Wang Z."/>
            <person name="Wang Z."/>
            <person name="Jia Z."/>
            <person name="Chen X."/>
        </authorList>
    </citation>
    <scope>NUCLEOTIDE SEQUENCE [LARGE SCALE GENOMIC DNA]</scope>
    <source>
        <strain evidence="2 3">X14-1T</strain>
    </source>
</reference>
<gene>
    <name evidence="2" type="ORF">PKOR_11875</name>
</gene>
<evidence type="ECO:0000256" key="1">
    <source>
        <dbReference type="SAM" id="SignalP"/>
    </source>
</evidence>
<keyword evidence="1" id="KW-0732">Signal</keyword>
<dbReference type="InterPro" id="IPR002591">
    <property type="entry name" value="Phosphodiest/P_Trfase"/>
</dbReference>
<dbReference type="Proteomes" id="UP000033109">
    <property type="component" value="Chromosome"/>
</dbReference>
<sequence length="445" mass="48539">MRKIILLFITSLLCFGSAIAQKAKYVVLISIDGLRPDFYMDKSWPAPNLQQLMEEGVHSEGVRGVFPTVTYPSHTTIITGALPAKHGIYYNTPFEPQGATGQWFTEERLIQTETLWDKVNNAGMKTASVSWPVSVGAPIHYNLPENFSLKNPGDRRGPISEAATPKGLFEEVMKGATGELEANDLNLRYYSMDENLGRMAAYLIRNYKPNFISVHLVGVDGAQHAEGREGRRVPRAVANADHAVGAIREAVEKAGIKDSTAFIIVGDHGFVDIHTSLSPNVWLAQQGLITKTGDNVNWKAMFHTATGSAFLHLKDKNDRKALKQVRKMLDNLPEEDKKLFRVVEKDELQKVGAAPDAVLALAAVKGVALKRDLEGPVRKEAKGGAHGFYPDFHEIQTGFIAAGAGVDQGKATPEGLEGIAPFVAELLGIDFKLSTGTAQAEKEGR</sequence>
<dbReference type="Pfam" id="PF01663">
    <property type="entry name" value="Phosphodiest"/>
    <property type="match status" value="1"/>
</dbReference>
<dbReference type="KEGG" id="pko:PKOR_11875"/>
<accession>A0A0E3ZEI4</accession>
<dbReference type="CDD" id="cd16018">
    <property type="entry name" value="Enpp"/>
    <property type="match status" value="1"/>
</dbReference>
<dbReference type="GO" id="GO:0016787">
    <property type="term" value="F:hydrolase activity"/>
    <property type="evidence" value="ECO:0007669"/>
    <property type="project" value="UniProtKB-ARBA"/>
</dbReference>
<evidence type="ECO:0000313" key="2">
    <source>
        <dbReference type="EMBL" id="AKD03695.1"/>
    </source>
</evidence>